<proteinExistence type="predicted"/>
<comment type="caution">
    <text evidence="2">The sequence shown here is derived from an EMBL/GenBank/DDBJ whole genome shotgun (WGS) entry which is preliminary data.</text>
</comment>
<reference evidence="2" key="1">
    <citation type="submission" date="2017-07" db="EMBL/GenBank/DDBJ databases">
        <title>Taro Niue Genome Assembly and Annotation.</title>
        <authorList>
            <person name="Atibalentja N."/>
            <person name="Keating K."/>
            <person name="Fields C.J."/>
        </authorList>
    </citation>
    <scope>NUCLEOTIDE SEQUENCE</scope>
    <source>
        <strain evidence="2">Niue_2</strain>
        <tissue evidence="2">Leaf</tissue>
    </source>
</reference>
<feature type="region of interest" description="Disordered" evidence="1">
    <location>
        <begin position="43"/>
        <end position="65"/>
    </location>
</feature>
<name>A0A843UZT3_COLES</name>
<dbReference type="AlphaFoldDB" id="A0A843UZT3"/>
<accession>A0A843UZT3</accession>
<organism evidence="2 3">
    <name type="scientific">Colocasia esculenta</name>
    <name type="common">Wild taro</name>
    <name type="synonym">Arum esculentum</name>
    <dbReference type="NCBI Taxonomy" id="4460"/>
    <lineage>
        <taxon>Eukaryota</taxon>
        <taxon>Viridiplantae</taxon>
        <taxon>Streptophyta</taxon>
        <taxon>Embryophyta</taxon>
        <taxon>Tracheophyta</taxon>
        <taxon>Spermatophyta</taxon>
        <taxon>Magnoliopsida</taxon>
        <taxon>Liliopsida</taxon>
        <taxon>Araceae</taxon>
        <taxon>Aroideae</taxon>
        <taxon>Colocasieae</taxon>
        <taxon>Colocasia</taxon>
    </lineage>
</organism>
<sequence>MGVLGKALVRVAVLDQAGNAKIWCNSRGDFEGFQCDCTMAPRRRPREGVAEQVTRQEAGDAPPPQ</sequence>
<keyword evidence="3" id="KW-1185">Reference proteome</keyword>
<evidence type="ECO:0000256" key="1">
    <source>
        <dbReference type="SAM" id="MobiDB-lite"/>
    </source>
</evidence>
<evidence type="ECO:0000313" key="3">
    <source>
        <dbReference type="Proteomes" id="UP000652761"/>
    </source>
</evidence>
<evidence type="ECO:0000313" key="2">
    <source>
        <dbReference type="EMBL" id="MQL89231.1"/>
    </source>
</evidence>
<gene>
    <name evidence="2" type="ORF">Taro_021803</name>
</gene>
<protein>
    <submittedName>
        <fullName evidence="2">Uncharacterized protein</fullName>
    </submittedName>
</protein>
<dbReference type="Proteomes" id="UP000652761">
    <property type="component" value="Unassembled WGS sequence"/>
</dbReference>
<dbReference type="EMBL" id="NMUH01001129">
    <property type="protein sequence ID" value="MQL89231.1"/>
    <property type="molecule type" value="Genomic_DNA"/>
</dbReference>